<dbReference type="EMBL" id="FOLQ01000005">
    <property type="protein sequence ID" value="SFD44161.1"/>
    <property type="molecule type" value="Genomic_DNA"/>
</dbReference>
<dbReference type="Proteomes" id="UP000198598">
    <property type="component" value="Unassembled WGS sequence"/>
</dbReference>
<sequence>MKPIPSFNNLLEQYVFRMAEQVIDRADSQTQTRLIKLIHQIDSPTPTSDAVGSLAELALSEHLQALNTPGKLILVAQEPLHQAVTTRIRRIHQQQRATLAQLARQLVQVRANLAQTQAKLEEHIGQNKILLARCRASAKL</sequence>
<proteinExistence type="predicted"/>
<reference evidence="2 3" key="1">
    <citation type="submission" date="2016-10" db="EMBL/GenBank/DDBJ databases">
        <authorList>
            <person name="de Groot N.N."/>
        </authorList>
    </citation>
    <scope>NUCLEOTIDE SEQUENCE [LARGE SCALE GENOMIC DNA]</scope>
    <source>
        <strain evidence="2 3">DSM 26130</strain>
    </source>
</reference>
<dbReference type="OrthoDB" id="969364at2"/>
<gene>
    <name evidence="2" type="ORF">SAMN05216167_10555</name>
</gene>
<organism evidence="2 3">
    <name type="scientific">Spirosoma endophyticum</name>
    <dbReference type="NCBI Taxonomy" id="662367"/>
    <lineage>
        <taxon>Bacteria</taxon>
        <taxon>Pseudomonadati</taxon>
        <taxon>Bacteroidota</taxon>
        <taxon>Cytophagia</taxon>
        <taxon>Cytophagales</taxon>
        <taxon>Cytophagaceae</taxon>
        <taxon>Spirosoma</taxon>
    </lineage>
</organism>
<dbReference type="AlphaFoldDB" id="A0A1I1SCF2"/>
<evidence type="ECO:0000313" key="3">
    <source>
        <dbReference type="Proteomes" id="UP000198598"/>
    </source>
</evidence>
<keyword evidence="1" id="KW-0175">Coiled coil</keyword>
<name>A0A1I1SCF2_9BACT</name>
<accession>A0A1I1SCF2</accession>
<protein>
    <submittedName>
        <fullName evidence="2">Uncharacterized protein</fullName>
    </submittedName>
</protein>
<keyword evidence="3" id="KW-1185">Reference proteome</keyword>
<dbReference type="RefSeq" id="WP_093827383.1">
    <property type="nucleotide sequence ID" value="NZ_FOLQ01000005.1"/>
</dbReference>
<feature type="coiled-coil region" evidence="1">
    <location>
        <begin position="92"/>
        <end position="126"/>
    </location>
</feature>
<evidence type="ECO:0000313" key="2">
    <source>
        <dbReference type="EMBL" id="SFD44161.1"/>
    </source>
</evidence>
<evidence type="ECO:0000256" key="1">
    <source>
        <dbReference type="SAM" id="Coils"/>
    </source>
</evidence>